<reference evidence="11 12" key="1">
    <citation type="submission" date="2018-06" db="EMBL/GenBank/DDBJ databases">
        <title>Comparative genomics of Brasilonema spp. strains.</title>
        <authorList>
            <person name="Alvarenga D.O."/>
            <person name="Fiore M.F."/>
            <person name="Varani A.M."/>
        </authorList>
    </citation>
    <scope>NUCLEOTIDE SEQUENCE [LARGE SCALE GENOMIC DNA]</scope>
    <source>
        <strain evidence="11 12">SPC951</strain>
    </source>
</reference>
<gene>
    <name evidence="11" type="ORF">DP116_23510</name>
</gene>
<dbReference type="Pfam" id="PF01590">
    <property type="entry name" value="GAF"/>
    <property type="match status" value="1"/>
</dbReference>
<keyword evidence="12" id="KW-1185">Reference proteome</keyword>
<dbReference type="SUPFAM" id="SSF55781">
    <property type="entry name" value="GAF domain-like"/>
    <property type="match status" value="1"/>
</dbReference>
<dbReference type="InterPro" id="IPR003018">
    <property type="entry name" value="GAF"/>
</dbReference>
<proteinExistence type="predicted"/>
<dbReference type="InterPro" id="IPR003594">
    <property type="entry name" value="HATPase_dom"/>
</dbReference>
<evidence type="ECO:0000256" key="9">
    <source>
        <dbReference type="SAM" id="Coils"/>
    </source>
</evidence>
<dbReference type="InterPro" id="IPR036890">
    <property type="entry name" value="HATPase_C_sf"/>
</dbReference>
<evidence type="ECO:0000259" key="10">
    <source>
        <dbReference type="PROSITE" id="PS50109"/>
    </source>
</evidence>
<evidence type="ECO:0000256" key="8">
    <source>
        <dbReference type="ARBA" id="ARBA00023012"/>
    </source>
</evidence>
<comment type="caution">
    <text evidence="11">The sequence shown here is derived from an EMBL/GenBank/DDBJ whole genome shotgun (WGS) entry which is preliminary data.</text>
</comment>
<dbReference type="SMART" id="SM00388">
    <property type="entry name" value="HisKA"/>
    <property type="match status" value="1"/>
</dbReference>
<evidence type="ECO:0000256" key="1">
    <source>
        <dbReference type="ARBA" id="ARBA00000085"/>
    </source>
</evidence>
<keyword evidence="7" id="KW-0067">ATP-binding</keyword>
<dbReference type="Gene3D" id="1.10.287.130">
    <property type="match status" value="1"/>
</dbReference>
<dbReference type="SMART" id="SM00065">
    <property type="entry name" value="GAF"/>
    <property type="match status" value="1"/>
</dbReference>
<evidence type="ECO:0000256" key="5">
    <source>
        <dbReference type="ARBA" id="ARBA00022741"/>
    </source>
</evidence>
<dbReference type="InterPro" id="IPR003661">
    <property type="entry name" value="HisK_dim/P_dom"/>
</dbReference>
<keyword evidence="4" id="KW-0808">Transferase</keyword>
<dbReference type="InterPro" id="IPR029016">
    <property type="entry name" value="GAF-like_dom_sf"/>
</dbReference>
<dbReference type="RefSeq" id="WP_169157468.1">
    <property type="nucleotide sequence ID" value="NZ_CAWPJE010000236.1"/>
</dbReference>
<sequence length="416" mass="46695">MSLKLHNWQQERRTLEILSSLSYRRGELQSYLRQITCGVCELLELDWSVVTLCQDGYEKVLASSIDLGDDNDQVYLLHGSLTGTVVQTGHSLVVPDAKICNDYGEAPEGYQAYLGVPLCTPEGKIVGTICSFHKTSRQFSADEVRIAELFAERAATAIDNYFLYQQQRQFNQILEAEVARRTEELRAAQAKLVEQERLAAIGEFAACIIHEIRNPFTTMKMGLNFFQKLDLSAPAKERLFLALDEAHRLERLLKEILLYAKPQTLQLEKIDINEFIPEILPSLQNMSEAVGREVDFYPAMNEVKVEADKDKLKQVFINLVRNAFEAIPKGETVKLQIESNTNRNQVCIHVHNGGEPISPEILPKLTQPFYSTKSSGTGLGLAISKRIVEVHSGELLMKSNLAEGTTVSVRLPIVTA</sequence>
<evidence type="ECO:0000256" key="7">
    <source>
        <dbReference type="ARBA" id="ARBA00022840"/>
    </source>
</evidence>
<dbReference type="Proteomes" id="UP000718564">
    <property type="component" value="Unassembled WGS sequence"/>
</dbReference>
<keyword evidence="6" id="KW-0418">Kinase</keyword>
<dbReference type="Gene3D" id="3.30.565.10">
    <property type="entry name" value="Histidine kinase-like ATPase, C-terminal domain"/>
    <property type="match status" value="1"/>
</dbReference>
<dbReference type="Gene3D" id="3.30.450.40">
    <property type="match status" value="1"/>
</dbReference>
<dbReference type="PROSITE" id="PS50109">
    <property type="entry name" value="HIS_KIN"/>
    <property type="match status" value="1"/>
</dbReference>
<protein>
    <recommendedName>
        <fullName evidence="2">histidine kinase</fullName>
        <ecNumber evidence="2">2.7.13.3</ecNumber>
    </recommendedName>
</protein>
<dbReference type="PRINTS" id="PR00344">
    <property type="entry name" value="BCTRLSENSOR"/>
</dbReference>
<dbReference type="EC" id="2.7.13.3" evidence="2"/>
<evidence type="ECO:0000256" key="2">
    <source>
        <dbReference type="ARBA" id="ARBA00012438"/>
    </source>
</evidence>
<accession>A0ABX1PCN9</accession>
<evidence type="ECO:0000313" key="12">
    <source>
        <dbReference type="Proteomes" id="UP000718564"/>
    </source>
</evidence>
<dbReference type="Pfam" id="PF00512">
    <property type="entry name" value="HisKA"/>
    <property type="match status" value="1"/>
</dbReference>
<comment type="catalytic activity">
    <reaction evidence="1">
        <text>ATP + protein L-histidine = ADP + protein N-phospho-L-histidine.</text>
        <dbReference type="EC" id="2.7.13.3"/>
    </reaction>
</comment>
<dbReference type="SUPFAM" id="SSF47384">
    <property type="entry name" value="Homodimeric domain of signal transducing histidine kinase"/>
    <property type="match status" value="1"/>
</dbReference>
<keyword evidence="8" id="KW-0902">Two-component regulatory system</keyword>
<dbReference type="Pfam" id="PF02518">
    <property type="entry name" value="HATPase_c"/>
    <property type="match status" value="1"/>
</dbReference>
<organism evidence="11 12">
    <name type="scientific">Brasilonema bromeliae SPC951</name>
    <dbReference type="NCBI Taxonomy" id="385972"/>
    <lineage>
        <taxon>Bacteria</taxon>
        <taxon>Bacillati</taxon>
        <taxon>Cyanobacteriota</taxon>
        <taxon>Cyanophyceae</taxon>
        <taxon>Nostocales</taxon>
        <taxon>Scytonemataceae</taxon>
        <taxon>Brasilonema</taxon>
        <taxon>Bromeliae group (in: Brasilonema)</taxon>
    </lineage>
</organism>
<dbReference type="SMART" id="SM00387">
    <property type="entry name" value="HATPase_c"/>
    <property type="match status" value="1"/>
</dbReference>
<evidence type="ECO:0000256" key="6">
    <source>
        <dbReference type="ARBA" id="ARBA00022777"/>
    </source>
</evidence>
<dbReference type="EMBL" id="QMEB01000236">
    <property type="protein sequence ID" value="NMG22255.1"/>
    <property type="molecule type" value="Genomic_DNA"/>
</dbReference>
<dbReference type="PANTHER" id="PTHR43065">
    <property type="entry name" value="SENSOR HISTIDINE KINASE"/>
    <property type="match status" value="1"/>
</dbReference>
<name>A0ABX1PCN9_9CYAN</name>
<feature type="coiled-coil region" evidence="9">
    <location>
        <begin position="171"/>
        <end position="198"/>
    </location>
</feature>
<dbReference type="InterPro" id="IPR036097">
    <property type="entry name" value="HisK_dim/P_sf"/>
</dbReference>
<dbReference type="InterPro" id="IPR004358">
    <property type="entry name" value="Sig_transdc_His_kin-like_C"/>
</dbReference>
<evidence type="ECO:0000256" key="3">
    <source>
        <dbReference type="ARBA" id="ARBA00022553"/>
    </source>
</evidence>
<keyword evidence="3" id="KW-0597">Phosphoprotein</keyword>
<feature type="domain" description="Histidine kinase" evidence="10">
    <location>
        <begin position="207"/>
        <end position="415"/>
    </location>
</feature>
<keyword evidence="5" id="KW-0547">Nucleotide-binding</keyword>
<keyword evidence="9" id="KW-0175">Coiled coil</keyword>
<dbReference type="InterPro" id="IPR005467">
    <property type="entry name" value="His_kinase_dom"/>
</dbReference>
<evidence type="ECO:0000256" key="4">
    <source>
        <dbReference type="ARBA" id="ARBA00022679"/>
    </source>
</evidence>
<dbReference type="CDD" id="cd00082">
    <property type="entry name" value="HisKA"/>
    <property type="match status" value="1"/>
</dbReference>
<dbReference type="PANTHER" id="PTHR43065:SF10">
    <property type="entry name" value="PEROXIDE STRESS-ACTIVATED HISTIDINE KINASE MAK3"/>
    <property type="match status" value="1"/>
</dbReference>
<evidence type="ECO:0000313" key="11">
    <source>
        <dbReference type="EMBL" id="NMG22255.1"/>
    </source>
</evidence>
<dbReference type="SUPFAM" id="SSF55874">
    <property type="entry name" value="ATPase domain of HSP90 chaperone/DNA topoisomerase II/histidine kinase"/>
    <property type="match status" value="1"/>
</dbReference>